<evidence type="ECO:0000313" key="1">
    <source>
        <dbReference type="EMBL" id="MEF7613117.1"/>
    </source>
</evidence>
<dbReference type="InterPro" id="IPR036663">
    <property type="entry name" value="Fumarylacetoacetase_C_sf"/>
</dbReference>
<evidence type="ECO:0000313" key="2">
    <source>
        <dbReference type="Proteomes" id="UP001336250"/>
    </source>
</evidence>
<dbReference type="RefSeq" id="WP_332288055.1">
    <property type="nucleotide sequence ID" value="NZ_JAZIBG010000012.1"/>
</dbReference>
<dbReference type="PANTHER" id="PTHR30143:SF0">
    <property type="entry name" value="2-KETO-4-PENTENOATE HYDRATASE"/>
    <property type="match status" value="1"/>
</dbReference>
<organism evidence="1 2">
    <name type="scientific">Aquincola agrisoli</name>
    <dbReference type="NCBI Taxonomy" id="3119538"/>
    <lineage>
        <taxon>Bacteria</taxon>
        <taxon>Pseudomonadati</taxon>
        <taxon>Pseudomonadota</taxon>
        <taxon>Betaproteobacteria</taxon>
        <taxon>Burkholderiales</taxon>
        <taxon>Sphaerotilaceae</taxon>
        <taxon>Aquincola</taxon>
    </lineage>
</organism>
<comment type="caution">
    <text evidence="1">The sequence shown here is derived from an EMBL/GenBank/DDBJ whole genome shotgun (WGS) entry which is preliminary data.</text>
</comment>
<dbReference type="Gene3D" id="3.90.850.10">
    <property type="entry name" value="Fumarylacetoacetase-like, C-terminal domain"/>
    <property type="match status" value="1"/>
</dbReference>
<sequence>MSELPAERPSGSFDPRAGAARLAAAWRKRTRLAELPPEERPADVAQAYALQAALQQAMGDGSVGWKIAGGSVNGLKASPHGAPLFGFLREPCVHPSGAVLAAPPASAVFTLEVEVALRFGRAAAPAEEPFDPAGMLDAAFLAVEVVCSRFVDRKAVGVPSFIGDDAGFHAFILGDPLPLGAASPLLGEPATLWHHDEQVGPALAGDDRTDPLQSMALFWRHAAQQRWSVPAGAIVSTGTLIKPWDTAGPGTYEGRLGAARVVFSIADIAV</sequence>
<gene>
    <name evidence="1" type="ORF">V4F39_04275</name>
</gene>
<dbReference type="AlphaFoldDB" id="A0AAW9Q8U9"/>
<proteinExistence type="predicted"/>
<reference evidence="1 2" key="1">
    <citation type="submission" date="2024-02" db="EMBL/GenBank/DDBJ databases">
        <title>Genome sequence of Aquincola sp. MAHUQ-54.</title>
        <authorList>
            <person name="Huq M.A."/>
        </authorList>
    </citation>
    <scope>NUCLEOTIDE SEQUENCE [LARGE SCALE GENOMIC DNA]</scope>
    <source>
        <strain evidence="1 2">MAHUQ-54</strain>
    </source>
</reference>
<dbReference type="InterPro" id="IPR050772">
    <property type="entry name" value="Hydratase-Decarb/MhpD_sf"/>
</dbReference>
<dbReference type="Proteomes" id="UP001336250">
    <property type="component" value="Unassembled WGS sequence"/>
</dbReference>
<accession>A0AAW9Q8U9</accession>
<dbReference type="GO" id="GO:0005737">
    <property type="term" value="C:cytoplasm"/>
    <property type="evidence" value="ECO:0007669"/>
    <property type="project" value="TreeGrafter"/>
</dbReference>
<dbReference type="PANTHER" id="PTHR30143">
    <property type="entry name" value="ACID HYDRATASE"/>
    <property type="match status" value="1"/>
</dbReference>
<dbReference type="EMBL" id="JAZIBG010000012">
    <property type="protein sequence ID" value="MEF7613117.1"/>
    <property type="molecule type" value="Genomic_DNA"/>
</dbReference>
<keyword evidence="2" id="KW-1185">Reference proteome</keyword>
<dbReference type="GO" id="GO:0008684">
    <property type="term" value="F:2-oxopent-4-enoate hydratase activity"/>
    <property type="evidence" value="ECO:0007669"/>
    <property type="project" value="TreeGrafter"/>
</dbReference>
<protein>
    <submittedName>
        <fullName evidence="1">Hydratase</fullName>
    </submittedName>
</protein>
<name>A0AAW9Q8U9_9BURK</name>
<dbReference type="SUPFAM" id="SSF56529">
    <property type="entry name" value="FAH"/>
    <property type="match status" value="1"/>
</dbReference>